<accession>A0A402AIN8</accession>
<dbReference type="AlphaFoldDB" id="A0A402AIN8"/>
<dbReference type="RefSeq" id="WP_126550673.1">
    <property type="nucleotide sequence ID" value="NZ_BIFS01000001.1"/>
</dbReference>
<protein>
    <submittedName>
        <fullName evidence="1">Uncharacterized protein</fullName>
    </submittedName>
</protein>
<keyword evidence="2" id="KW-1185">Reference proteome</keyword>
<comment type="caution">
    <text evidence="1">The sequence shown here is derived from an EMBL/GenBank/DDBJ whole genome shotgun (WGS) entry which is preliminary data.</text>
</comment>
<gene>
    <name evidence="1" type="ORF">KDK_27870</name>
</gene>
<organism evidence="1 2">
    <name type="scientific">Dictyobacter kobayashii</name>
    <dbReference type="NCBI Taxonomy" id="2014872"/>
    <lineage>
        <taxon>Bacteria</taxon>
        <taxon>Bacillati</taxon>
        <taxon>Chloroflexota</taxon>
        <taxon>Ktedonobacteria</taxon>
        <taxon>Ktedonobacterales</taxon>
        <taxon>Dictyobacteraceae</taxon>
        <taxon>Dictyobacter</taxon>
    </lineage>
</organism>
<reference evidence="2" key="1">
    <citation type="submission" date="2018-12" db="EMBL/GenBank/DDBJ databases">
        <title>Tengunoibacter tsumagoiensis gen. nov., sp. nov., Dictyobacter kobayashii sp. nov., D. alpinus sp. nov., and D. joshuensis sp. nov. and description of Dictyobacteraceae fam. nov. within the order Ktedonobacterales isolated from Tengu-no-mugimeshi.</title>
        <authorList>
            <person name="Wang C.M."/>
            <person name="Zheng Y."/>
            <person name="Sakai Y."/>
            <person name="Toyoda A."/>
            <person name="Minakuchi Y."/>
            <person name="Abe K."/>
            <person name="Yokota A."/>
            <person name="Yabe S."/>
        </authorList>
    </citation>
    <scope>NUCLEOTIDE SEQUENCE [LARGE SCALE GENOMIC DNA]</scope>
    <source>
        <strain evidence="2">Uno11</strain>
    </source>
</reference>
<evidence type="ECO:0000313" key="2">
    <source>
        <dbReference type="Proteomes" id="UP000287188"/>
    </source>
</evidence>
<sequence>MMKDYSYFVPGTTLNTLYASDMNLSSKEFTLEIWLEDSTSPWRRMFTLRECLANIELLPNGSTFRIHCHFNRRDIGNGTYCKQGTGMNVLKEEGVLINLFTPFLQVSPSNIRH</sequence>
<name>A0A402AIN8_9CHLR</name>
<dbReference type="EMBL" id="BIFS01000001">
    <property type="protein sequence ID" value="GCE18987.1"/>
    <property type="molecule type" value="Genomic_DNA"/>
</dbReference>
<dbReference type="OrthoDB" id="161537at2"/>
<proteinExistence type="predicted"/>
<dbReference type="Proteomes" id="UP000287188">
    <property type="component" value="Unassembled WGS sequence"/>
</dbReference>
<evidence type="ECO:0000313" key="1">
    <source>
        <dbReference type="EMBL" id="GCE18987.1"/>
    </source>
</evidence>